<reference evidence="2" key="1">
    <citation type="submission" date="2021-01" db="EMBL/GenBank/DDBJ databases">
        <authorList>
            <consortium name="Genoscope - CEA"/>
            <person name="William W."/>
        </authorList>
    </citation>
    <scope>NUCLEOTIDE SEQUENCE</scope>
</reference>
<organism evidence="2 3">
    <name type="scientific">Paramecium octaurelia</name>
    <dbReference type="NCBI Taxonomy" id="43137"/>
    <lineage>
        <taxon>Eukaryota</taxon>
        <taxon>Sar</taxon>
        <taxon>Alveolata</taxon>
        <taxon>Ciliophora</taxon>
        <taxon>Intramacronucleata</taxon>
        <taxon>Oligohymenophorea</taxon>
        <taxon>Peniculida</taxon>
        <taxon>Parameciidae</taxon>
        <taxon>Paramecium</taxon>
    </lineage>
</organism>
<dbReference type="OMA" id="ESNIMGL"/>
<feature type="region of interest" description="Disordered" evidence="1">
    <location>
        <begin position="491"/>
        <end position="515"/>
    </location>
</feature>
<sequence>MNYCRNAHPIAIEFICKNVDQLLNILFADYNLIPKEQLQQYSEQINNIWEIIELNLEPILKQIEIHWQIIFELRWKQFVPDIQWGLAYKLMNLVKERDHAILQDLLKSQDFLVSFLPFLSIHSVSQILIAFFEIGFHSSQIDFLKKGLEFFQKQDVLSIVNYTYIVHEIMTRILIDQQMEYILKGEFLKTTFEVVVQDNQDPIIQKNAAHIISLISNYYTMDMQNINIDDPDSQDIITQFKQTPFFANFDISKIGQIFQKAVSKKIKVGLFIIKLVEIIDNLVRITDLQIWDKIAESNIMGLIFQLMNQFVNADIFSIYVENMVIFIFDNALNDYHPFWAYYLISRYKLQNKNIGHLYRLIDQFDKNLDQKLSRDEDTLPYTDTLRLIQNELKTSKVWNIKKKLIMNQDERNATRLGEDNGTPKKEEQITKLLIEQHLLQDEEQESRGNTALEIRSKQSHHTNPNYLFENIQLNVFDNITLSKNECEFDCHSQSEENDKNSSQIPEDPSDKQDNQFEQRLSIQSNKNLFQRTNKKFIGMSSSLQYEERKEKILSGSLQNVFDNSQIAYKRVSSLKFSQEFRKENNSFQEFKIEILKNKKVLKQHDNSILKVDEIDQEMNSIAELQEQDKSDSQQQKQQNSLIYLNNQNKFT</sequence>
<evidence type="ECO:0000256" key="1">
    <source>
        <dbReference type="SAM" id="MobiDB-lite"/>
    </source>
</evidence>
<dbReference type="Proteomes" id="UP000683925">
    <property type="component" value="Unassembled WGS sequence"/>
</dbReference>
<protein>
    <submittedName>
        <fullName evidence="2">Uncharacterized protein</fullName>
    </submittedName>
</protein>
<keyword evidence="3" id="KW-1185">Reference proteome</keyword>
<dbReference type="OrthoDB" id="307923at2759"/>
<dbReference type="AlphaFoldDB" id="A0A8S1TLP4"/>
<proteinExistence type="predicted"/>
<feature type="region of interest" description="Disordered" evidence="1">
    <location>
        <begin position="624"/>
        <end position="651"/>
    </location>
</feature>
<accession>A0A8S1TLP4</accession>
<feature type="compositionally biased region" description="Polar residues" evidence="1">
    <location>
        <begin position="639"/>
        <end position="651"/>
    </location>
</feature>
<comment type="caution">
    <text evidence="2">The sequence shown here is derived from an EMBL/GenBank/DDBJ whole genome shotgun (WGS) entry which is preliminary data.</text>
</comment>
<dbReference type="EMBL" id="CAJJDP010000027">
    <property type="protein sequence ID" value="CAD8152883.1"/>
    <property type="molecule type" value="Genomic_DNA"/>
</dbReference>
<evidence type="ECO:0000313" key="2">
    <source>
        <dbReference type="EMBL" id="CAD8152883.1"/>
    </source>
</evidence>
<evidence type="ECO:0000313" key="3">
    <source>
        <dbReference type="Proteomes" id="UP000683925"/>
    </source>
</evidence>
<gene>
    <name evidence="2" type="ORF">POCTA_138.1.T0270087</name>
</gene>
<name>A0A8S1TLP4_PAROT</name>